<dbReference type="Proteomes" id="UP001166286">
    <property type="component" value="Unassembled WGS sequence"/>
</dbReference>
<keyword evidence="3" id="KW-0862">Zinc</keyword>
<dbReference type="InterPro" id="IPR013083">
    <property type="entry name" value="Znf_RING/FYVE/PHD"/>
</dbReference>
<gene>
    <name evidence="7" type="ORF">JMJ35_009544</name>
</gene>
<feature type="region of interest" description="Disordered" evidence="5">
    <location>
        <begin position="28"/>
        <end position="224"/>
    </location>
</feature>
<evidence type="ECO:0000256" key="5">
    <source>
        <dbReference type="SAM" id="MobiDB-lite"/>
    </source>
</evidence>
<dbReference type="AlphaFoldDB" id="A0AA39QR75"/>
<name>A0AA39QR75_9LECA</name>
<evidence type="ECO:0000256" key="4">
    <source>
        <dbReference type="PROSITE-ProRule" id="PRU00175"/>
    </source>
</evidence>
<dbReference type="PANTHER" id="PTHR23041:SF78">
    <property type="entry name" value="E3 UBIQUITIN-PROTEIN LIGASE RNF4"/>
    <property type="match status" value="1"/>
</dbReference>
<keyword evidence="1" id="KW-0479">Metal-binding</keyword>
<evidence type="ECO:0000259" key="6">
    <source>
        <dbReference type="PROSITE" id="PS50089"/>
    </source>
</evidence>
<dbReference type="GO" id="GO:0008270">
    <property type="term" value="F:zinc ion binding"/>
    <property type="evidence" value="ECO:0007669"/>
    <property type="project" value="UniProtKB-KW"/>
</dbReference>
<feature type="compositionally biased region" description="Polar residues" evidence="5">
    <location>
        <begin position="109"/>
        <end position="123"/>
    </location>
</feature>
<comment type="caution">
    <text evidence="7">The sequence shown here is derived from an EMBL/GenBank/DDBJ whole genome shotgun (WGS) entry which is preliminary data.</text>
</comment>
<evidence type="ECO:0000256" key="3">
    <source>
        <dbReference type="ARBA" id="ARBA00022833"/>
    </source>
</evidence>
<keyword evidence="8" id="KW-1185">Reference proteome</keyword>
<accession>A0AA39QR75</accession>
<dbReference type="PROSITE" id="PS00518">
    <property type="entry name" value="ZF_RING_1"/>
    <property type="match status" value="1"/>
</dbReference>
<proteinExistence type="predicted"/>
<feature type="compositionally biased region" description="Polar residues" evidence="5">
    <location>
        <begin position="29"/>
        <end position="88"/>
    </location>
</feature>
<dbReference type="InterPro" id="IPR047134">
    <property type="entry name" value="RNF4"/>
</dbReference>
<dbReference type="InterPro" id="IPR027370">
    <property type="entry name" value="Znf-RING_euk"/>
</dbReference>
<organism evidence="7 8">
    <name type="scientific">Cladonia borealis</name>
    <dbReference type="NCBI Taxonomy" id="184061"/>
    <lineage>
        <taxon>Eukaryota</taxon>
        <taxon>Fungi</taxon>
        <taxon>Dikarya</taxon>
        <taxon>Ascomycota</taxon>
        <taxon>Pezizomycotina</taxon>
        <taxon>Lecanoromycetes</taxon>
        <taxon>OSLEUM clade</taxon>
        <taxon>Lecanoromycetidae</taxon>
        <taxon>Lecanorales</taxon>
        <taxon>Lecanorineae</taxon>
        <taxon>Cladoniaceae</taxon>
        <taxon>Cladonia</taxon>
    </lineage>
</organism>
<feature type="domain" description="RING-type" evidence="6">
    <location>
        <begin position="266"/>
        <end position="315"/>
    </location>
</feature>
<protein>
    <recommendedName>
        <fullName evidence="6">RING-type domain-containing protein</fullName>
    </recommendedName>
</protein>
<evidence type="ECO:0000313" key="7">
    <source>
        <dbReference type="EMBL" id="KAK0507655.1"/>
    </source>
</evidence>
<evidence type="ECO:0000256" key="1">
    <source>
        <dbReference type="ARBA" id="ARBA00022723"/>
    </source>
</evidence>
<dbReference type="EMBL" id="JAFEKC020000022">
    <property type="protein sequence ID" value="KAK0507655.1"/>
    <property type="molecule type" value="Genomic_DNA"/>
</dbReference>
<evidence type="ECO:0000313" key="8">
    <source>
        <dbReference type="Proteomes" id="UP001166286"/>
    </source>
</evidence>
<keyword evidence="2 4" id="KW-0863">Zinc-finger</keyword>
<dbReference type="InterPro" id="IPR001841">
    <property type="entry name" value="Znf_RING"/>
</dbReference>
<dbReference type="PROSITE" id="PS50089">
    <property type="entry name" value="ZF_RING_2"/>
    <property type="match status" value="1"/>
</dbReference>
<dbReference type="SMART" id="SM00184">
    <property type="entry name" value="RING"/>
    <property type="match status" value="1"/>
</dbReference>
<sequence length="351" mass="38912">MQSMDGLDDSPYDDVWSPALHEALFSASDAGQSWSSEPRQQYNTSPLPRQFHSQPTQSLNHLSAQDQRSDNVRPNSSSSLHPTVPTSITRKRSHLDPPNFPLQSDPVGFNTNSSGRPFNTPTFRSRPTTPLTRGLPRPVTPESLLSEDFFASGSSSRRSDTPWPDPEDYSEFVDLTADSSPPNMPPARPASKNPRDASSAPSNPAKRRKTEASQSSVRSREIEEVDLRDVDEDNRLSKVLEQQRMATIRAQQEQANRPVKLSTLQCIICMESMTDLTATHCGHLFCHSCLMEALIAGENQGSEPGKGLSKCPVCRKKVLRPTERKDNKHVVPLSMKVKKKSSVAKGKAREI</sequence>
<dbReference type="Pfam" id="PF13445">
    <property type="entry name" value="zf-RING_UBOX"/>
    <property type="match status" value="1"/>
</dbReference>
<reference evidence="7" key="1">
    <citation type="submission" date="2023-03" db="EMBL/GenBank/DDBJ databases">
        <title>Complete genome of Cladonia borealis.</title>
        <authorList>
            <person name="Park H."/>
        </authorList>
    </citation>
    <scope>NUCLEOTIDE SEQUENCE</scope>
    <source>
        <strain evidence="7">ANT050790</strain>
    </source>
</reference>
<dbReference type="PANTHER" id="PTHR23041">
    <property type="entry name" value="RING FINGER DOMAIN-CONTAINING"/>
    <property type="match status" value="1"/>
</dbReference>
<dbReference type="Gene3D" id="3.30.40.10">
    <property type="entry name" value="Zinc/RING finger domain, C3HC4 (zinc finger)"/>
    <property type="match status" value="1"/>
</dbReference>
<dbReference type="InterPro" id="IPR017907">
    <property type="entry name" value="Znf_RING_CS"/>
</dbReference>
<feature type="compositionally biased region" description="Low complexity" evidence="5">
    <location>
        <begin position="124"/>
        <end position="141"/>
    </location>
</feature>
<dbReference type="SUPFAM" id="SSF57850">
    <property type="entry name" value="RING/U-box"/>
    <property type="match status" value="1"/>
</dbReference>
<evidence type="ECO:0000256" key="2">
    <source>
        <dbReference type="ARBA" id="ARBA00022771"/>
    </source>
</evidence>